<feature type="domain" description="HAMP" evidence="7">
    <location>
        <begin position="214"/>
        <end position="266"/>
    </location>
</feature>
<keyword evidence="5" id="KW-0812">Transmembrane</keyword>
<keyword evidence="5" id="KW-1133">Transmembrane helix</keyword>
<dbReference type="EMBL" id="CP036280">
    <property type="protein sequence ID" value="QDU72107.1"/>
    <property type="molecule type" value="Genomic_DNA"/>
</dbReference>
<dbReference type="GO" id="GO:0016020">
    <property type="term" value="C:membrane"/>
    <property type="evidence" value="ECO:0007669"/>
    <property type="project" value="UniProtKB-SubCell"/>
</dbReference>
<dbReference type="OrthoDB" id="9772755at2"/>
<dbReference type="Pfam" id="PF00672">
    <property type="entry name" value="HAMP"/>
    <property type="match status" value="1"/>
</dbReference>
<dbReference type="CDD" id="cd06225">
    <property type="entry name" value="HAMP"/>
    <property type="match status" value="1"/>
</dbReference>
<dbReference type="PROSITE" id="PS50885">
    <property type="entry name" value="HAMP"/>
    <property type="match status" value="1"/>
</dbReference>
<protein>
    <submittedName>
        <fullName evidence="8">Methyl-accepting chemotaxis protein McpS</fullName>
    </submittedName>
</protein>
<evidence type="ECO:0000259" key="6">
    <source>
        <dbReference type="PROSITE" id="PS50111"/>
    </source>
</evidence>
<proteinExistence type="inferred from homology"/>
<dbReference type="InterPro" id="IPR025991">
    <property type="entry name" value="Chemoreceptor_zinc-bind_dom"/>
</dbReference>
<reference evidence="8 9" key="1">
    <citation type="submission" date="2019-02" db="EMBL/GenBank/DDBJ databases">
        <title>Deep-cultivation of Planctomycetes and their phenomic and genomic characterization uncovers novel biology.</title>
        <authorList>
            <person name="Wiegand S."/>
            <person name="Jogler M."/>
            <person name="Boedeker C."/>
            <person name="Pinto D."/>
            <person name="Vollmers J."/>
            <person name="Rivas-Marin E."/>
            <person name="Kohn T."/>
            <person name="Peeters S.H."/>
            <person name="Heuer A."/>
            <person name="Rast P."/>
            <person name="Oberbeckmann S."/>
            <person name="Bunk B."/>
            <person name="Jeske O."/>
            <person name="Meyerdierks A."/>
            <person name="Storesund J.E."/>
            <person name="Kallscheuer N."/>
            <person name="Luecker S."/>
            <person name="Lage O.M."/>
            <person name="Pohl T."/>
            <person name="Merkel B.J."/>
            <person name="Hornburger P."/>
            <person name="Mueller R.-W."/>
            <person name="Bruemmer F."/>
            <person name="Labrenz M."/>
            <person name="Spormann A.M."/>
            <person name="Op den Camp H."/>
            <person name="Overmann J."/>
            <person name="Amann R."/>
            <person name="Jetten M.S.M."/>
            <person name="Mascher T."/>
            <person name="Medema M.H."/>
            <person name="Devos D.P."/>
            <person name="Kaster A.-K."/>
            <person name="Ovreas L."/>
            <person name="Rohde M."/>
            <person name="Galperin M.Y."/>
            <person name="Jogler C."/>
        </authorList>
    </citation>
    <scope>NUCLEOTIDE SEQUENCE [LARGE SCALE GENOMIC DNA]</scope>
    <source>
        <strain evidence="8 9">Pan265</strain>
    </source>
</reference>
<dbReference type="AlphaFoldDB" id="A0A518BYQ6"/>
<dbReference type="PANTHER" id="PTHR32089">
    <property type="entry name" value="METHYL-ACCEPTING CHEMOTAXIS PROTEIN MCPB"/>
    <property type="match status" value="1"/>
</dbReference>
<name>A0A518BYQ6_9BACT</name>
<dbReference type="FunFam" id="1.10.287.950:FF:000001">
    <property type="entry name" value="Methyl-accepting chemotaxis sensory transducer"/>
    <property type="match status" value="1"/>
</dbReference>
<dbReference type="Proteomes" id="UP000320386">
    <property type="component" value="Chromosome"/>
</dbReference>
<dbReference type="Gene3D" id="1.20.120.30">
    <property type="entry name" value="Aspartate receptor, ligand-binding domain"/>
    <property type="match status" value="1"/>
</dbReference>
<dbReference type="InterPro" id="IPR004089">
    <property type="entry name" value="MCPsignal_dom"/>
</dbReference>
<keyword evidence="5" id="KW-0472">Membrane</keyword>
<dbReference type="GO" id="GO:0007165">
    <property type="term" value="P:signal transduction"/>
    <property type="evidence" value="ECO:0007669"/>
    <property type="project" value="UniProtKB-KW"/>
</dbReference>
<dbReference type="SMART" id="SM00283">
    <property type="entry name" value="MA"/>
    <property type="match status" value="1"/>
</dbReference>
<dbReference type="KEGG" id="mcad:Pan265_19690"/>
<evidence type="ECO:0000256" key="4">
    <source>
        <dbReference type="PROSITE-ProRule" id="PRU00284"/>
    </source>
</evidence>
<dbReference type="GO" id="GO:0006935">
    <property type="term" value="P:chemotaxis"/>
    <property type="evidence" value="ECO:0007669"/>
    <property type="project" value="UniProtKB-ARBA"/>
</dbReference>
<keyword evidence="2 4" id="KW-0807">Transducer</keyword>
<feature type="transmembrane region" description="Helical" evidence="5">
    <location>
        <begin position="12"/>
        <end position="31"/>
    </location>
</feature>
<evidence type="ECO:0000256" key="3">
    <source>
        <dbReference type="ARBA" id="ARBA00029447"/>
    </source>
</evidence>
<organism evidence="8 9">
    <name type="scientific">Mucisphaera calidilacus</name>
    <dbReference type="NCBI Taxonomy" id="2527982"/>
    <lineage>
        <taxon>Bacteria</taxon>
        <taxon>Pseudomonadati</taxon>
        <taxon>Planctomycetota</taxon>
        <taxon>Phycisphaerae</taxon>
        <taxon>Phycisphaerales</taxon>
        <taxon>Phycisphaeraceae</taxon>
        <taxon>Mucisphaera</taxon>
    </lineage>
</organism>
<dbReference type="Pfam" id="PF13682">
    <property type="entry name" value="CZB"/>
    <property type="match status" value="1"/>
</dbReference>
<evidence type="ECO:0000259" key="7">
    <source>
        <dbReference type="PROSITE" id="PS50885"/>
    </source>
</evidence>
<evidence type="ECO:0000256" key="1">
    <source>
        <dbReference type="ARBA" id="ARBA00004370"/>
    </source>
</evidence>
<evidence type="ECO:0000256" key="2">
    <source>
        <dbReference type="ARBA" id="ARBA00023224"/>
    </source>
</evidence>
<evidence type="ECO:0000313" key="9">
    <source>
        <dbReference type="Proteomes" id="UP000320386"/>
    </source>
</evidence>
<accession>A0A518BYQ6</accession>
<comment type="similarity">
    <text evidence="3">Belongs to the methyl-accepting chemotaxis (MCP) protein family.</text>
</comment>
<dbReference type="PROSITE" id="PS50111">
    <property type="entry name" value="CHEMOTAXIS_TRANSDUC_2"/>
    <property type="match status" value="1"/>
</dbReference>
<dbReference type="CDD" id="cd11386">
    <property type="entry name" value="MCP_signal"/>
    <property type="match status" value="1"/>
</dbReference>
<evidence type="ECO:0000256" key="5">
    <source>
        <dbReference type="SAM" id="Phobius"/>
    </source>
</evidence>
<dbReference type="SUPFAM" id="SSF58104">
    <property type="entry name" value="Methyl-accepting chemotaxis protein (MCP) signaling domain"/>
    <property type="match status" value="1"/>
</dbReference>
<dbReference type="InterPro" id="IPR003660">
    <property type="entry name" value="HAMP_dom"/>
</dbReference>
<feature type="domain" description="Methyl-accepting transducer" evidence="6">
    <location>
        <begin position="271"/>
        <end position="507"/>
    </location>
</feature>
<dbReference type="SMART" id="SM00304">
    <property type="entry name" value="HAMP"/>
    <property type="match status" value="1"/>
</dbReference>
<dbReference type="RefSeq" id="WP_145446287.1">
    <property type="nucleotide sequence ID" value="NZ_CP036280.1"/>
</dbReference>
<gene>
    <name evidence="8" type="primary">mcpS</name>
    <name evidence="8" type="ORF">Pan265_19690</name>
</gene>
<keyword evidence="9" id="KW-1185">Reference proteome</keyword>
<comment type="subcellular location">
    <subcellularLocation>
        <location evidence="1">Membrane</location>
    </subcellularLocation>
</comment>
<dbReference type="Gene3D" id="1.10.287.950">
    <property type="entry name" value="Methyl-accepting chemotaxis protein"/>
    <property type="match status" value="1"/>
</dbReference>
<feature type="transmembrane region" description="Helical" evidence="5">
    <location>
        <begin position="195"/>
        <end position="212"/>
    </location>
</feature>
<dbReference type="Pfam" id="PF00015">
    <property type="entry name" value="MCPsignal"/>
    <property type="match status" value="1"/>
</dbReference>
<evidence type="ECO:0000313" key="8">
    <source>
        <dbReference type="EMBL" id="QDU72107.1"/>
    </source>
</evidence>
<dbReference type="PANTHER" id="PTHR32089:SF112">
    <property type="entry name" value="LYSOZYME-LIKE PROTEIN-RELATED"/>
    <property type="match status" value="1"/>
</dbReference>
<sequence length="543" mass="57330">MSLNFSVATKLYLSFAAMIAATLIMATAAWWSQKQVVAAEHTGTHLAEVGHLLLEREIDHLTWLDTLNSIILTGDTAIELELDDKQCALGKWMHGEGGANLAALDSQCAAILQEMDAPHQALHAGGSTVLQFLNETSDRDNATTAAASLRDQHVLPPLLAVRDKLDGLNTRLSELSAAAKIDLQTALANQTTTNLIVVSLALVVAIASAYLLSTSIVTRIRDYGLIFQKVAQGDLTQRVKVSGSDEIARLGKDFNDLGTNLQKLIGEVHETSRDVADASTQIAGASQQISSGVSNQNEQAGQISAATEEMSASILEVAQKAGEASSAATESGEIASSGRSIVDDMTHAMEQIRDAVSNGSQSVATLGQRGEQIGEIISVINDIADQTNLLALNAAIEAARAGEHGRGFAVVADEVRKLADRTTNATEEIEESIRAIQNETEVAVSRMNDGNERVGTGVEQAGQAGSSLEQIVTSAQNVAGMIQSIAAAAEQQSVASTQVSRSIESITATGQESSEAARHTSELANTLADRSETLKNLIERFKV</sequence>